<dbReference type="EMBL" id="JAXARY010000002">
    <property type="protein sequence ID" value="MDX8126428.1"/>
    <property type="molecule type" value="Genomic_DNA"/>
</dbReference>
<dbReference type="SUPFAM" id="SSF53474">
    <property type="entry name" value="alpha/beta-Hydrolases"/>
    <property type="match status" value="1"/>
</dbReference>
<dbReference type="InterPro" id="IPR029058">
    <property type="entry name" value="AB_hydrolase_fold"/>
</dbReference>
<dbReference type="Pfam" id="PF12146">
    <property type="entry name" value="Hydrolase_4"/>
    <property type="match status" value="1"/>
</dbReference>
<proteinExistence type="predicted"/>
<dbReference type="InterPro" id="IPR051044">
    <property type="entry name" value="MAG_DAG_Lipase"/>
</dbReference>
<organism evidence="2 3">
    <name type="scientific">Methylomonas defluvii</name>
    <dbReference type="NCBI Taxonomy" id="3045149"/>
    <lineage>
        <taxon>Bacteria</taxon>
        <taxon>Pseudomonadati</taxon>
        <taxon>Pseudomonadota</taxon>
        <taxon>Gammaproteobacteria</taxon>
        <taxon>Methylococcales</taxon>
        <taxon>Methylococcaceae</taxon>
        <taxon>Methylomonas</taxon>
    </lineage>
</organism>
<dbReference type="InterPro" id="IPR000073">
    <property type="entry name" value="AB_hydrolase_1"/>
</dbReference>
<dbReference type="InterPro" id="IPR022742">
    <property type="entry name" value="Hydrolase_4"/>
</dbReference>
<sequence>MNNLVLKIVNARKPYRQRMQHARALAGLLVLLSLSGCMPMSYPPGAKINTAQLGENTFLTEDGASLPLRRWLPEAEPNAVIIALHGFNDYSHFFDAPGNYFSKLGIACFAYDQRGFGAAPQRGLWAGSDAYAQDLKQLTRLLKQRYPNKPLYLLGESMGGAIVITAMQQENMPDVAGIILAAPALWARSTMPWYQTSLLWTLAHSMPWLTLTGSGLEILPSDNIDMLRAMGRDPMVIKATRVETVYGLTNLMDTAFDSAGSLRAHTLMLYGEKDEVIPKEPTYAFLQQMLTTDTAEKTVAIYQNGYHMLLRDLQAPTAWQDIVAWIKIGPNQLPSGADSRARQLLSKG</sequence>
<feature type="domain" description="Serine aminopeptidase S33" evidence="1">
    <location>
        <begin position="76"/>
        <end position="313"/>
    </location>
</feature>
<gene>
    <name evidence="2" type="ORF">QLH52_03990</name>
</gene>
<dbReference type="PRINTS" id="PR00111">
    <property type="entry name" value="ABHYDROLASE"/>
</dbReference>
<reference evidence="2 3" key="1">
    <citation type="submission" date="2023-11" db="EMBL/GenBank/DDBJ databases">
        <authorList>
            <person name="Ouyang M.-Y."/>
        </authorList>
    </citation>
    <scope>NUCLEOTIDE SEQUENCE [LARGE SCALE GENOMIC DNA]</scope>
    <source>
        <strain evidence="2 3">OY6</strain>
    </source>
</reference>
<dbReference type="Gene3D" id="3.40.50.1820">
    <property type="entry name" value="alpha/beta hydrolase"/>
    <property type="match status" value="1"/>
</dbReference>
<name>A0ABU4UAH9_9GAMM</name>
<accession>A0ABU4UAH9</accession>
<comment type="caution">
    <text evidence="2">The sequence shown here is derived from an EMBL/GenBank/DDBJ whole genome shotgun (WGS) entry which is preliminary data.</text>
</comment>
<evidence type="ECO:0000313" key="2">
    <source>
        <dbReference type="EMBL" id="MDX8126428.1"/>
    </source>
</evidence>
<keyword evidence="2" id="KW-0378">Hydrolase</keyword>
<evidence type="ECO:0000313" key="3">
    <source>
        <dbReference type="Proteomes" id="UP001284537"/>
    </source>
</evidence>
<dbReference type="Proteomes" id="UP001284537">
    <property type="component" value="Unassembled WGS sequence"/>
</dbReference>
<dbReference type="PANTHER" id="PTHR11614">
    <property type="entry name" value="PHOSPHOLIPASE-RELATED"/>
    <property type="match status" value="1"/>
</dbReference>
<keyword evidence="3" id="KW-1185">Reference proteome</keyword>
<protein>
    <submittedName>
        <fullName evidence="2">Alpha/beta hydrolase</fullName>
    </submittedName>
</protein>
<evidence type="ECO:0000259" key="1">
    <source>
        <dbReference type="Pfam" id="PF12146"/>
    </source>
</evidence>
<dbReference type="GO" id="GO:0016787">
    <property type="term" value="F:hydrolase activity"/>
    <property type="evidence" value="ECO:0007669"/>
    <property type="project" value="UniProtKB-KW"/>
</dbReference>